<dbReference type="EMBL" id="BSPQ01000005">
    <property type="protein sequence ID" value="GLS90819.1"/>
    <property type="molecule type" value="Genomic_DNA"/>
</dbReference>
<organism evidence="7 8">
    <name type="scientific">Psychromonas marina</name>
    <dbReference type="NCBI Taxonomy" id="88364"/>
    <lineage>
        <taxon>Bacteria</taxon>
        <taxon>Pseudomonadati</taxon>
        <taxon>Pseudomonadota</taxon>
        <taxon>Gammaproteobacteria</taxon>
        <taxon>Alteromonadales</taxon>
        <taxon>Psychromonadaceae</taxon>
        <taxon>Psychromonas</taxon>
    </lineage>
</organism>
<dbReference type="PIRSF" id="PIRSF006060">
    <property type="entry name" value="AA_transporter"/>
    <property type="match status" value="1"/>
</dbReference>
<feature type="transmembrane region" description="Helical" evidence="6">
    <location>
        <begin position="273"/>
        <end position="299"/>
    </location>
</feature>
<evidence type="ECO:0000256" key="4">
    <source>
        <dbReference type="ARBA" id="ARBA00022989"/>
    </source>
</evidence>
<feature type="transmembrane region" description="Helical" evidence="6">
    <location>
        <begin position="12"/>
        <end position="36"/>
    </location>
</feature>
<feature type="transmembrane region" description="Helical" evidence="6">
    <location>
        <begin position="349"/>
        <end position="367"/>
    </location>
</feature>
<keyword evidence="4 6" id="KW-1133">Transmembrane helix</keyword>
<dbReference type="RefSeq" id="WP_284203935.1">
    <property type="nucleotide sequence ID" value="NZ_BSPQ01000005.1"/>
</dbReference>
<protein>
    <submittedName>
        <fullName evidence="7">L-methionine/branched-chain amino acid transporter</fullName>
    </submittedName>
</protein>
<evidence type="ECO:0000313" key="7">
    <source>
        <dbReference type="EMBL" id="GLS90819.1"/>
    </source>
</evidence>
<keyword evidence="8" id="KW-1185">Reference proteome</keyword>
<sequence length="416" mass="45035">MSTGNQSITVTHGVGMLVAALLGSGVFIIPAIAASVAGSWSLLAWLIMGLLILPIVFTFAALGNKHPHAGGTAYFVQLAFGDKAARIVSWLFIWVVALGAPVIVITGANFLVNGLTAIGVIEHSSKQALFLCAMLMLSLLLIFNLFGLKAAAIIQTLLSVCIVSCLVFVSINSQISQPFHLPATPFQLSSVALSATYILWCFLGIEAIAHLANDFKNPHRDFPLTIIIGIIITLVVYSLISLSLLQMHFYGDERANLNSVIDLVKLSFGSKGYLFVSFAGFLTCYISISLYFVGFSRLLSSMAKQKQIHPLFAQTNRFTVPYWGLIAAIIITMVMLLNYRYSGLDLEGLIAYANGLFILIYLAACVAGGKLLSGYSRKLAIFASLTCLLLFISLGAHALFALLLLFLLGAYYRLKR</sequence>
<accession>A0ABQ6E0N2</accession>
<feature type="transmembrane region" description="Helical" evidence="6">
    <location>
        <begin position="224"/>
        <end position="245"/>
    </location>
</feature>
<keyword evidence="3 6" id="KW-0812">Transmembrane</keyword>
<gene>
    <name evidence="7" type="ORF">GCM10007916_18860</name>
</gene>
<evidence type="ECO:0000256" key="3">
    <source>
        <dbReference type="ARBA" id="ARBA00022692"/>
    </source>
</evidence>
<feature type="transmembrane region" description="Helical" evidence="6">
    <location>
        <begin position="42"/>
        <end position="63"/>
    </location>
</feature>
<comment type="caution">
    <text evidence="7">The sequence shown here is derived from an EMBL/GenBank/DDBJ whole genome shotgun (WGS) entry which is preliminary data.</text>
</comment>
<dbReference type="Proteomes" id="UP001157353">
    <property type="component" value="Unassembled WGS sequence"/>
</dbReference>
<dbReference type="NCBIfam" id="NF008245">
    <property type="entry name" value="PRK11021.1"/>
    <property type="match status" value="1"/>
</dbReference>
<dbReference type="InterPro" id="IPR002293">
    <property type="entry name" value="AA/rel_permease1"/>
</dbReference>
<dbReference type="Pfam" id="PF13520">
    <property type="entry name" value="AA_permease_2"/>
    <property type="match status" value="1"/>
</dbReference>
<feature type="transmembrane region" description="Helical" evidence="6">
    <location>
        <begin position="320"/>
        <end position="337"/>
    </location>
</feature>
<dbReference type="PANTHER" id="PTHR42770:SF13">
    <property type="entry name" value="L-METHIONINE_BRANCHED-CHAIN AMINO ACID EXPORTER YJEH"/>
    <property type="match status" value="1"/>
</dbReference>
<evidence type="ECO:0000256" key="6">
    <source>
        <dbReference type="SAM" id="Phobius"/>
    </source>
</evidence>
<dbReference type="InterPro" id="IPR050367">
    <property type="entry name" value="APC_superfamily"/>
</dbReference>
<name>A0ABQ6E0N2_9GAMM</name>
<feature type="transmembrane region" description="Helical" evidence="6">
    <location>
        <begin position="84"/>
        <end position="108"/>
    </location>
</feature>
<evidence type="ECO:0000256" key="1">
    <source>
        <dbReference type="ARBA" id="ARBA00004651"/>
    </source>
</evidence>
<feature type="transmembrane region" description="Helical" evidence="6">
    <location>
        <begin position="153"/>
        <end position="171"/>
    </location>
</feature>
<evidence type="ECO:0000313" key="8">
    <source>
        <dbReference type="Proteomes" id="UP001157353"/>
    </source>
</evidence>
<comment type="subcellular location">
    <subcellularLocation>
        <location evidence="1">Cell membrane</location>
        <topology evidence="1">Multi-pass membrane protein</topology>
    </subcellularLocation>
</comment>
<feature type="transmembrane region" description="Helical" evidence="6">
    <location>
        <begin position="191"/>
        <end position="212"/>
    </location>
</feature>
<reference evidence="8" key="1">
    <citation type="journal article" date="2019" name="Int. J. Syst. Evol. Microbiol.">
        <title>The Global Catalogue of Microorganisms (GCM) 10K type strain sequencing project: providing services to taxonomists for standard genome sequencing and annotation.</title>
        <authorList>
            <consortium name="The Broad Institute Genomics Platform"/>
            <consortium name="The Broad Institute Genome Sequencing Center for Infectious Disease"/>
            <person name="Wu L."/>
            <person name="Ma J."/>
        </authorList>
    </citation>
    <scope>NUCLEOTIDE SEQUENCE [LARGE SCALE GENOMIC DNA]</scope>
    <source>
        <strain evidence="8">NBRC 103166</strain>
    </source>
</reference>
<feature type="transmembrane region" description="Helical" evidence="6">
    <location>
        <begin position="128"/>
        <end position="146"/>
    </location>
</feature>
<proteinExistence type="predicted"/>
<keyword evidence="2" id="KW-1003">Cell membrane</keyword>
<keyword evidence="5 6" id="KW-0472">Membrane</keyword>
<evidence type="ECO:0000256" key="2">
    <source>
        <dbReference type="ARBA" id="ARBA00022475"/>
    </source>
</evidence>
<feature type="transmembrane region" description="Helical" evidence="6">
    <location>
        <begin position="379"/>
        <end position="412"/>
    </location>
</feature>
<dbReference type="PANTHER" id="PTHR42770">
    <property type="entry name" value="AMINO ACID TRANSPORTER-RELATED"/>
    <property type="match status" value="1"/>
</dbReference>
<evidence type="ECO:0000256" key="5">
    <source>
        <dbReference type="ARBA" id="ARBA00023136"/>
    </source>
</evidence>
<dbReference type="Gene3D" id="1.20.1740.10">
    <property type="entry name" value="Amino acid/polyamine transporter I"/>
    <property type="match status" value="1"/>
</dbReference>